<organism evidence="3 4">
    <name type="scientific">Catenovulum sediminis</name>
    <dbReference type="NCBI Taxonomy" id="1740262"/>
    <lineage>
        <taxon>Bacteria</taxon>
        <taxon>Pseudomonadati</taxon>
        <taxon>Pseudomonadota</taxon>
        <taxon>Gammaproteobacteria</taxon>
        <taxon>Alteromonadales</taxon>
        <taxon>Alteromonadaceae</taxon>
        <taxon>Catenovulum</taxon>
    </lineage>
</organism>
<dbReference type="PANTHER" id="PTHR11895">
    <property type="entry name" value="TRANSAMIDASE"/>
    <property type="match status" value="1"/>
</dbReference>
<dbReference type="SUPFAM" id="SSF75304">
    <property type="entry name" value="Amidase signature (AS) enzymes"/>
    <property type="match status" value="1"/>
</dbReference>
<feature type="domain" description="Allophanate hydrolase C-terminal" evidence="2">
    <location>
        <begin position="472"/>
        <end position="593"/>
    </location>
</feature>
<evidence type="ECO:0000259" key="2">
    <source>
        <dbReference type="Pfam" id="PF21986"/>
    </source>
</evidence>
<dbReference type="RefSeq" id="WP_350401818.1">
    <property type="nucleotide sequence ID" value="NZ_JBELOE010000209.1"/>
</dbReference>
<dbReference type="PANTHER" id="PTHR11895:SF169">
    <property type="entry name" value="GLUTAMYL-TRNA(GLN) AMIDOTRANSFERASE"/>
    <property type="match status" value="1"/>
</dbReference>
<reference evidence="3 4" key="1">
    <citation type="submission" date="2024-06" db="EMBL/GenBank/DDBJ databases">
        <authorList>
            <person name="Chen R.Y."/>
        </authorList>
    </citation>
    <scope>NUCLEOTIDE SEQUENCE [LARGE SCALE GENOMIC DNA]</scope>
    <source>
        <strain evidence="3 4">D2</strain>
    </source>
</reference>
<feature type="domain" description="Amidase" evidence="1">
    <location>
        <begin position="41"/>
        <end position="437"/>
    </location>
</feature>
<evidence type="ECO:0000313" key="4">
    <source>
        <dbReference type="Proteomes" id="UP001467690"/>
    </source>
</evidence>
<dbReference type="InterPro" id="IPR053844">
    <property type="entry name" value="AH_C"/>
</dbReference>
<proteinExistence type="predicted"/>
<comment type="caution">
    <text evidence="3">The sequence shown here is derived from an EMBL/GenBank/DDBJ whole genome shotgun (WGS) entry which is preliminary data.</text>
</comment>
<dbReference type="Pfam" id="PF01425">
    <property type="entry name" value="Amidase"/>
    <property type="match status" value="1"/>
</dbReference>
<dbReference type="InterPro" id="IPR023631">
    <property type="entry name" value="Amidase_dom"/>
</dbReference>
<protein>
    <submittedName>
        <fullName evidence="3">Allophanate hydrolase</fullName>
        <ecNumber evidence="3">3.5.1.54</ecNumber>
    </submittedName>
</protein>
<accession>A0ABV1RHU3</accession>
<evidence type="ECO:0000259" key="1">
    <source>
        <dbReference type="Pfam" id="PF01425"/>
    </source>
</evidence>
<dbReference type="Gene3D" id="1.20.58.1700">
    <property type="match status" value="1"/>
</dbReference>
<dbReference type="InterPro" id="IPR014085">
    <property type="entry name" value="Allophanate_hydrolase"/>
</dbReference>
<dbReference type="NCBIfam" id="TIGR02713">
    <property type="entry name" value="allophanate_hyd"/>
    <property type="match status" value="1"/>
</dbReference>
<evidence type="ECO:0000313" key="3">
    <source>
        <dbReference type="EMBL" id="MER2492312.1"/>
    </source>
</evidence>
<dbReference type="EMBL" id="JBELOE010000209">
    <property type="protein sequence ID" value="MER2492312.1"/>
    <property type="molecule type" value="Genomic_DNA"/>
</dbReference>
<keyword evidence="4" id="KW-1185">Reference proteome</keyword>
<dbReference type="Pfam" id="PF21986">
    <property type="entry name" value="AH_C"/>
    <property type="match status" value="1"/>
</dbReference>
<dbReference type="GO" id="GO:0004039">
    <property type="term" value="F:allophanate hydrolase activity"/>
    <property type="evidence" value="ECO:0007669"/>
    <property type="project" value="UniProtKB-EC"/>
</dbReference>
<dbReference type="Proteomes" id="UP001467690">
    <property type="component" value="Unassembled WGS sequence"/>
</dbReference>
<dbReference type="Gene3D" id="3.90.1300.10">
    <property type="entry name" value="Amidase signature (AS) domain"/>
    <property type="match status" value="1"/>
</dbReference>
<dbReference type="Gene3D" id="3.10.490.10">
    <property type="entry name" value="Gamma-glutamyl cyclotransferase-like"/>
    <property type="match status" value="1"/>
</dbReference>
<sequence>MQQTNLTIEALNNAYSTGALSAETLILSLAAEAKTQKAVWISLLDETQITAYLAGLKNKSPQTHPLYGVPFAIKDNIDLAGLPTTAACSEYSYIAEKSAYVVEQLIDAGAIPIGKTNLDQFATGLVGTRSPYGETKNAFNPDYISGGSSSGSAVAVATGIVSFALGTDTAGSGRIPACFNNLVGLKPSKGLLSTTGVVPACRSLDCVSIFALTANDANTVFQIAAQYDASDYYARINTPANKSPVLSKAEFTFAVPLPEQLTFFGDNIYQAEFYKTIEKLEALGGKKTQLDFSPMLQAAKLLYEGPWVAERYLATQEIIEKKPEAMLDVTRTIIEAGNSAKATDCFAALYKLQALKKQADAIVEQVDFVVTPTAGRHYTREEIRENPISYNSNLGYYTNFMNLLDYSAIAVPTSFTEQKMPFGVTLFSFALQDQKLLAYADKIMQSNQLPLGATNWPLTNNTLSTSNNRGFIDLAVCGAHLSGMALNQQLIERDALLVEKTTTAKAYQMYTVQGPVERPALIRSEQEKQSFEVEVWRMPTEHFASFVQGIAAPLGMGKIELVDGRLVTGFIAEAIAQNGRNISEFGSWRKYMATL</sequence>
<dbReference type="InterPro" id="IPR000120">
    <property type="entry name" value="Amidase"/>
</dbReference>
<name>A0ABV1RHU3_9ALTE</name>
<dbReference type="NCBIfam" id="NF006043">
    <property type="entry name" value="PRK08186.1"/>
    <property type="match status" value="1"/>
</dbReference>
<keyword evidence="3" id="KW-0378">Hydrolase</keyword>
<dbReference type="InterPro" id="IPR036928">
    <property type="entry name" value="AS_sf"/>
</dbReference>
<dbReference type="EC" id="3.5.1.54" evidence="3"/>
<gene>
    <name evidence="3" type="primary">atzF</name>
    <name evidence="3" type="ORF">ABS311_10525</name>
</gene>